<dbReference type="PANTHER" id="PTHR42755:SF1">
    <property type="entry name" value="3-DEOXY-D-MANNO-OCTULOSONIC ACID TRANSFERASE, MITOCHONDRIAL-RELATED"/>
    <property type="match status" value="1"/>
</dbReference>
<evidence type="ECO:0000256" key="3">
    <source>
        <dbReference type="ARBA" id="ARBA00012621"/>
    </source>
</evidence>
<comment type="similarity">
    <text evidence="8">Belongs to the glycosyltransferase group 1 family.</text>
</comment>
<evidence type="ECO:0000256" key="1">
    <source>
        <dbReference type="ARBA" id="ARBA00003394"/>
    </source>
</evidence>
<dbReference type="EC" id="2.4.99.12" evidence="3 8"/>
<comment type="subcellular location">
    <subcellularLocation>
        <location evidence="8">Cell membrane</location>
    </subcellularLocation>
</comment>
<keyword evidence="8" id="KW-0472">Membrane</keyword>
<dbReference type="Gene3D" id="3.40.50.11720">
    <property type="entry name" value="3-Deoxy-D-manno-octulosonic-acid transferase, N-terminal domain"/>
    <property type="match status" value="1"/>
</dbReference>
<organism evidence="10 11">
    <name type="scientific">Roseibium aestuarii</name>
    <dbReference type="NCBI Taxonomy" id="2600299"/>
    <lineage>
        <taxon>Bacteria</taxon>
        <taxon>Pseudomonadati</taxon>
        <taxon>Pseudomonadota</taxon>
        <taxon>Alphaproteobacteria</taxon>
        <taxon>Hyphomicrobiales</taxon>
        <taxon>Stappiaceae</taxon>
        <taxon>Roseibium</taxon>
    </lineage>
</organism>
<keyword evidence="8" id="KW-1003">Cell membrane</keyword>
<evidence type="ECO:0000256" key="8">
    <source>
        <dbReference type="RuleBase" id="RU365103"/>
    </source>
</evidence>
<accession>A0ABW4JUF0</accession>
<evidence type="ECO:0000256" key="2">
    <source>
        <dbReference type="ARBA" id="ARBA00004713"/>
    </source>
</evidence>
<dbReference type="EMBL" id="JBHUFA010000001">
    <property type="protein sequence ID" value="MFD1695294.1"/>
    <property type="molecule type" value="Genomic_DNA"/>
</dbReference>
<evidence type="ECO:0000256" key="7">
    <source>
        <dbReference type="ARBA" id="ARBA00049183"/>
    </source>
</evidence>
<dbReference type="Gene3D" id="3.40.50.2000">
    <property type="entry name" value="Glycogen Phosphorylase B"/>
    <property type="match status" value="1"/>
</dbReference>
<feature type="domain" description="3-deoxy-D-manno-octulosonic-acid transferase N-terminal" evidence="9">
    <location>
        <begin position="43"/>
        <end position="219"/>
    </location>
</feature>
<sequence>MAEGRLPLPLALYRRLASSAGPVYRLLHRVRRSAGKDDPLRGAERFGVTNCSRPTGPIASGPCVWVHAASVGETVSVLPLIERLVAEGAFVVLTTVTRTSAELAADRLPKGAVHQFACYDHPAYLGAFLDHWRPDLALVVESEVWPVTWLTLAERHVPLVLINGRMSEKSFRGWSRVGRSAEVIFGCLDLCLAQSPADAERLALLGARHVGCPGNLKFDGALAPADPQELERLQAQIGARPVWLAALTHPGEEEIVLKAHHALLADHPDLLLLLVPRHPARAADVRALCEREGLSVAQRSAGDAISPQTGVYLGDTIGEMGIFYSLCSTIFLGGSFADVGGHNPLEPLRAGAGLITGPKVANARTTYQALWQADAACRVETPEALTAAVAGLLFDPARAERLSRNGQAVIDASSGAVERTLERLRPLLASARAGRGERP</sequence>
<dbReference type="InterPro" id="IPR038107">
    <property type="entry name" value="Glycos_transf_N_sf"/>
</dbReference>
<dbReference type="PANTHER" id="PTHR42755">
    <property type="entry name" value="3-DEOXY-MANNO-OCTULOSONATE CYTIDYLYLTRANSFERASE"/>
    <property type="match status" value="1"/>
</dbReference>
<gene>
    <name evidence="10" type="ORF">ACFSC7_07180</name>
</gene>
<comment type="catalytic activity">
    <reaction evidence="7 8">
        <text>lipid IVA (E. coli) + CMP-3-deoxy-beta-D-manno-octulosonate = alpha-Kdo-(2-&gt;6)-lipid IVA (E. coli) + CMP + H(+)</text>
        <dbReference type="Rhea" id="RHEA:28066"/>
        <dbReference type="ChEBI" id="CHEBI:15378"/>
        <dbReference type="ChEBI" id="CHEBI:58603"/>
        <dbReference type="ChEBI" id="CHEBI:60364"/>
        <dbReference type="ChEBI" id="CHEBI:60377"/>
        <dbReference type="ChEBI" id="CHEBI:85987"/>
        <dbReference type="EC" id="2.4.99.12"/>
    </reaction>
</comment>
<comment type="pathway">
    <text evidence="2 8">Bacterial outer membrane biogenesis; LPS core biosynthesis.</text>
</comment>
<keyword evidence="11" id="KW-1185">Reference proteome</keyword>
<dbReference type="InterPro" id="IPR039901">
    <property type="entry name" value="Kdotransferase"/>
</dbReference>
<evidence type="ECO:0000313" key="10">
    <source>
        <dbReference type="EMBL" id="MFD1695294.1"/>
    </source>
</evidence>
<evidence type="ECO:0000313" key="11">
    <source>
        <dbReference type="Proteomes" id="UP001597327"/>
    </source>
</evidence>
<keyword evidence="8" id="KW-0448">Lipopolysaccharide biosynthesis</keyword>
<dbReference type="Pfam" id="PF04413">
    <property type="entry name" value="Glycos_transf_N"/>
    <property type="match status" value="1"/>
</dbReference>
<protein>
    <recommendedName>
        <fullName evidence="4 8">3-deoxy-D-manno-octulosonic acid transferase</fullName>
        <shortName evidence="8">Kdo transferase</shortName>
        <ecNumber evidence="3 8">2.4.99.12</ecNumber>
    </recommendedName>
    <alternativeName>
        <fullName evidence="6 8">Lipid IV(A) 3-deoxy-D-manno-octulosonic acid transferase</fullName>
    </alternativeName>
</protein>
<dbReference type="SUPFAM" id="SSF53756">
    <property type="entry name" value="UDP-Glycosyltransferase/glycogen phosphorylase"/>
    <property type="match status" value="1"/>
</dbReference>
<dbReference type="Proteomes" id="UP001597327">
    <property type="component" value="Unassembled WGS sequence"/>
</dbReference>
<evidence type="ECO:0000259" key="9">
    <source>
        <dbReference type="Pfam" id="PF04413"/>
    </source>
</evidence>
<evidence type="ECO:0000256" key="4">
    <source>
        <dbReference type="ARBA" id="ARBA00019077"/>
    </source>
</evidence>
<comment type="function">
    <text evidence="1 8">Involved in lipopolysaccharide (LPS) biosynthesis. Catalyzes the transfer of 3-deoxy-D-manno-octulosonate (Kdo) residue(s) from CMP-Kdo to lipid IV(A), the tetraacyldisaccharide-1,4'-bisphosphate precursor of lipid A.</text>
</comment>
<dbReference type="InterPro" id="IPR007507">
    <property type="entry name" value="Glycos_transf_N"/>
</dbReference>
<comment type="caution">
    <text evidence="10">The sequence shown here is derived from an EMBL/GenBank/DDBJ whole genome shotgun (WGS) entry which is preliminary data.</text>
</comment>
<dbReference type="RefSeq" id="WP_149890959.1">
    <property type="nucleotide sequence ID" value="NZ_JBHUFA010000001.1"/>
</dbReference>
<evidence type="ECO:0000256" key="5">
    <source>
        <dbReference type="ARBA" id="ARBA00022679"/>
    </source>
</evidence>
<evidence type="ECO:0000256" key="6">
    <source>
        <dbReference type="ARBA" id="ARBA00031445"/>
    </source>
</evidence>
<dbReference type="GO" id="GO:0016740">
    <property type="term" value="F:transferase activity"/>
    <property type="evidence" value="ECO:0007669"/>
    <property type="project" value="UniProtKB-KW"/>
</dbReference>
<name>A0ABW4JUF0_9HYPH</name>
<proteinExistence type="inferred from homology"/>
<keyword evidence="5 8" id="KW-0808">Transferase</keyword>
<reference evidence="11" key="1">
    <citation type="journal article" date="2019" name="Int. J. Syst. Evol. Microbiol.">
        <title>The Global Catalogue of Microorganisms (GCM) 10K type strain sequencing project: providing services to taxonomists for standard genome sequencing and annotation.</title>
        <authorList>
            <consortium name="The Broad Institute Genomics Platform"/>
            <consortium name="The Broad Institute Genome Sequencing Center for Infectious Disease"/>
            <person name="Wu L."/>
            <person name="Ma J."/>
        </authorList>
    </citation>
    <scope>NUCLEOTIDE SEQUENCE [LARGE SCALE GENOMIC DNA]</scope>
    <source>
        <strain evidence="11">JCM 3369</strain>
    </source>
</reference>